<dbReference type="AlphaFoldDB" id="A0A8C6T5T0"/>
<keyword evidence="2" id="KW-1185">Reference proteome</keyword>
<evidence type="ECO:0000313" key="1">
    <source>
        <dbReference type="Ensembl" id="ENSNMLP00000014854.1"/>
    </source>
</evidence>
<reference evidence="1" key="2">
    <citation type="submission" date="2025-09" db="UniProtKB">
        <authorList>
            <consortium name="Ensembl"/>
        </authorList>
    </citation>
    <scope>IDENTIFICATION</scope>
</reference>
<reference evidence="1" key="1">
    <citation type="submission" date="2025-08" db="UniProtKB">
        <authorList>
            <consortium name="Ensembl"/>
        </authorList>
    </citation>
    <scope>IDENTIFICATION</scope>
</reference>
<protein>
    <submittedName>
        <fullName evidence="1">Uncharacterized protein</fullName>
    </submittedName>
</protein>
<evidence type="ECO:0000313" key="2">
    <source>
        <dbReference type="Proteomes" id="UP000694523"/>
    </source>
</evidence>
<dbReference type="Proteomes" id="UP000694523">
    <property type="component" value="Unplaced"/>
</dbReference>
<accession>A0A8C6T5T0</accession>
<organism evidence="1 2">
    <name type="scientific">Neogobius melanostomus</name>
    <name type="common">round goby</name>
    <dbReference type="NCBI Taxonomy" id="47308"/>
    <lineage>
        <taxon>Eukaryota</taxon>
        <taxon>Metazoa</taxon>
        <taxon>Chordata</taxon>
        <taxon>Craniata</taxon>
        <taxon>Vertebrata</taxon>
        <taxon>Euteleostomi</taxon>
        <taxon>Actinopterygii</taxon>
        <taxon>Neopterygii</taxon>
        <taxon>Teleostei</taxon>
        <taxon>Neoteleostei</taxon>
        <taxon>Acanthomorphata</taxon>
        <taxon>Gobiaria</taxon>
        <taxon>Gobiiformes</taxon>
        <taxon>Gobioidei</taxon>
        <taxon>Gobiidae</taxon>
        <taxon>Benthophilinae</taxon>
        <taxon>Neogobiini</taxon>
        <taxon>Neogobius</taxon>
    </lineage>
</organism>
<name>A0A8C6T5T0_9GOBI</name>
<proteinExistence type="predicted"/>
<sequence length="198" mass="22910">MPRFVFVSVGGEAQTVPKSPVLDQQVEMVKNAFWEYVSNTFISQSSEAVTRFSDALRTQDLLHKFNREARQMQKRLEKDLSTFSNKLKPFTDELMGNLQKQVEALQKETTSFAKTMDAESLTSSLMQKTRSMNLDLQAQMGPMKQKMEESFGDFQRSLAKVESFAPYGEEIRTKFDLEAENMRKQLETLWKSFTKTMQ</sequence>
<dbReference type="Gene3D" id="1.20.120.20">
    <property type="entry name" value="Apolipoprotein"/>
    <property type="match status" value="1"/>
</dbReference>
<dbReference type="Ensembl" id="ENSNMLT00000016693.1">
    <property type="protein sequence ID" value="ENSNMLP00000014854.1"/>
    <property type="gene ID" value="ENSNMLG00000009868.1"/>
</dbReference>
<dbReference type="SUPFAM" id="SSF58113">
    <property type="entry name" value="Apolipoprotein A-I"/>
    <property type="match status" value="1"/>
</dbReference>